<evidence type="ECO:0000313" key="4">
    <source>
        <dbReference type="EMBL" id="KAH6587693.1"/>
    </source>
</evidence>
<keyword evidence="2" id="KW-0576">Peroxisome</keyword>
<accession>A0ABQ8EWB1</accession>
<reference evidence="4 5" key="1">
    <citation type="submission" date="2021-02" db="EMBL/GenBank/DDBJ databases">
        <title>Variation within the Batrachochytrium salamandrivorans European outbreak.</title>
        <authorList>
            <person name="Kelly M."/>
            <person name="Pasmans F."/>
            <person name="Shea T.P."/>
            <person name="Munoz J.F."/>
            <person name="Carranza S."/>
            <person name="Cuomo C.A."/>
            <person name="Martel A."/>
        </authorList>
    </citation>
    <scope>NUCLEOTIDE SEQUENCE [LARGE SCALE GENOMIC DNA]</scope>
    <source>
        <strain evidence="4 5">AMFP18/2</strain>
    </source>
</reference>
<comment type="subcellular location">
    <subcellularLocation>
        <location evidence="2">Peroxisome membrane</location>
    </subcellularLocation>
</comment>
<proteinExistence type="inferred from homology"/>
<dbReference type="Proteomes" id="UP001648503">
    <property type="component" value="Unassembled WGS sequence"/>
</dbReference>
<feature type="region of interest" description="Disordered" evidence="3">
    <location>
        <begin position="1"/>
        <end position="20"/>
    </location>
</feature>
<dbReference type="InterPro" id="IPR009069">
    <property type="entry name" value="Cys_alpha_HP_mot_SF"/>
</dbReference>
<protein>
    <recommendedName>
        <fullName evidence="2">Peroxisomal membrane protein PEX16</fullName>
    </recommendedName>
</protein>
<dbReference type="PANTHER" id="PTHR13299">
    <property type="entry name" value="PEROXISOMAL MEMBRANE PROTEIN PEX16"/>
    <property type="match status" value="1"/>
</dbReference>
<evidence type="ECO:0000256" key="3">
    <source>
        <dbReference type="SAM" id="MobiDB-lite"/>
    </source>
</evidence>
<sequence>MTDSSSDLVQSPSLPPGVTQRKLVCNSDALQACLQNNNGDRSKCTKEWDDFRNACQRPENNKDKDTADNIITLSKRRADYSGDTDTHSAGLARDAIGPSMASEYAEFVRNNAKTIGSIESSVRSLTYILPGRFEGAEILSEGLYALTGLAGHGHDAILAKEARRQQPQTPISAFNRYTLSILKSSNLVNSLSILLTTINTFEVFCEMIALKCGGKKLRSKTILTVESLKVICRLLLMSLNGDRMQLHSPMPDREYDTSRLLPADEVEGSCWVGKRTGSEHIPVATLSGKTGSERAMQFLQSCAITDPSASPIHLVPRLTGLRKLGELIYILRPLLYVLAIRNYGIRSYKPWVMSLVLELGSFGLLSGWAQPDIKRSLTELERDEMKRRMYLFTYYLLRTPFYEKYTKERLTSIGKSLSTKPILSILGNAIQDYVPLWETYHFYTSPSVRR</sequence>
<dbReference type="PANTHER" id="PTHR13299:SF0">
    <property type="entry name" value="PEROXISOMAL MEMBRANE PROTEIN PEX16"/>
    <property type="match status" value="1"/>
</dbReference>
<name>A0ABQ8EWB1_9FUNG</name>
<dbReference type="EMBL" id="JAFCIX010000555">
    <property type="protein sequence ID" value="KAH6587693.1"/>
    <property type="molecule type" value="Genomic_DNA"/>
</dbReference>
<dbReference type="Pfam" id="PF08610">
    <property type="entry name" value="Pex16"/>
    <property type="match status" value="1"/>
</dbReference>
<comment type="caution">
    <text evidence="4">The sequence shown here is derived from an EMBL/GenBank/DDBJ whole genome shotgun (WGS) entry which is preliminary data.</text>
</comment>
<feature type="compositionally biased region" description="Polar residues" evidence="3">
    <location>
        <begin position="1"/>
        <end position="12"/>
    </location>
</feature>
<evidence type="ECO:0000256" key="1">
    <source>
        <dbReference type="ARBA" id="ARBA00009505"/>
    </source>
</evidence>
<keyword evidence="5" id="KW-1185">Reference proteome</keyword>
<organism evidence="4 5">
    <name type="scientific">Batrachochytrium salamandrivorans</name>
    <dbReference type="NCBI Taxonomy" id="1357716"/>
    <lineage>
        <taxon>Eukaryota</taxon>
        <taxon>Fungi</taxon>
        <taxon>Fungi incertae sedis</taxon>
        <taxon>Chytridiomycota</taxon>
        <taxon>Chytridiomycota incertae sedis</taxon>
        <taxon>Chytridiomycetes</taxon>
        <taxon>Rhizophydiales</taxon>
        <taxon>Rhizophydiales incertae sedis</taxon>
        <taxon>Batrachochytrium</taxon>
    </lineage>
</organism>
<comment type="similarity">
    <text evidence="1 2">Belongs to the peroxin-16 family.</text>
</comment>
<dbReference type="InterPro" id="IPR013919">
    <property type="entry name" value="Pex16"/>
</dbReference>
<gene>
    <name evidence="4" type="ORF">BASA50_011297</name>
</gene>
<dbReference type="SUPFAM" id="SSF47072">
    <property type="entry name" value="Cysteine alpha-hairpin motif"/>
    <property type="match status" value="1"/>
</dbReference>
<evidence type="ECO:0000313" key="5">
    <source>
        <dbReference type="Proteomes" id="UP001648503"/>
    </source>
</evidence>
<evidence type="ECO:0000256" key="2">
    <source>
        <dbReference type="RuleBase" id="RU365003"/>
    </source>
</evidence>
<keyword evidence="2" id="KW-0962">Peroxisome biogenesis</keyword>